<comment type="similarity">
    <text evidence="1">Belongs to the plant acyltransferase family.</text>
</comment>
<dbReference type="EnsemblPlants" id="TraesCS7B02G062900.1">
    <property type="protein sequence ID" value="TraesCS7B02G062900.1.cds1"/>
    <property type="gene ID" value="TraesCS7B02G062900"/>
</dbReference>
<dbReference type="Gramene" id="TraesARI5B03G02960170.1">
    <property type="protein sequence ID" value="TraesARI5B03G02960170.1.CDS1"/>
    <property type="gene ID" value="TraesARI5B03G02960170"/>
</dbReference>
<dbReference type="SMR" id="A0A3B6SD24"/>
<dbReference type="Gramene" id="TraesNOR7B03G04101310.1">
    <property type="protein sequence ID" value="TraesNOR7B03G04101310.1.CDS1"/>
    <property type="gene ID" value="TraesNOR7B03G04101310"/>
</dbReference>
<name>A0A3B6SD24_WHEAT</name>
<dbReference type="GO" id="GO:0016747">
    <property type="term" value="F:acyltransferase activity, transferring groups other than amino-acyl groups"/>
    <property type="evidence" value="ECO:0007669"/>
    <property type="project" value="UniProtKB-ARBA"/>
</dbReference>
<dbReference type="STRING" id="4565.A0A3B6SD24"/>
<dbReference type="InterPro" id="IPR023213">
    <property type="entry name" value="CAT-like_dom_sf"/>
</dbReference>
<dbReference type="OrthoDB" id="656709at2759"/>
<dbReference type="Gramene" id="TraesLAC7B03G04009180.1">
    <property type="protein sequence ID" value="TraesLAC7B03G04009180.1.CDS1"/>
    <property type="gene ID" value="TraesLAC7B03G04009180"/>
</dbReference>
<protein>
    <submittedName>
        <fullName evidence="2">Uncharacterized protein</fullName>
    </submittedName>
</protein>
<sequence>MSVVVSKSSPVVVYPAEPQAPAGDVQLSSFDQRIPPFACTLLLMFDHPIDNPIETIKRALSRALLHYRPVCGRLAGADHRIVCTDEGVPFVGASAGCALDLEKVTPALLADLAVAYAGPFCRRADPLLQMQVTEFSCGGFVVGVTSNHVLADGIGIGQFLQAVGELARGMPRPSVIPVRSAAAIRDLPPPTATAEERRSLMKPKEKEGQGAFLYIIVPSSLIGRVKAKCACTLFEAVTAVLWRCRTRAAIQDPEAPAPLVFPNNARELFGAHDGYYGNCTIMKSVRATRAQVADGDIRDVVRLIRRGKETLLEAEAEGGGAETGEDLYNRLAVSSWRRIGFDAADFGGGTPARVMWHEDRMVVPECIVCPPWKGKDGVNVQSLCVRPEHAASFLAELAAM</sequence>
<dbReference type="Gene3D" id="3.30.559.10">
    <property type="entry name" value="Chloramphenicol acetyltransferase-like domain"/>
    <property type="match status" value="2"/>
</dbReference>
<dbReference type="Gramene" id="TraesKAR7B01G0028580.1">
    <property type="protein sequence ID" value="cds.TraesKAR7B01G0028580.1"/>
    <property type="gene ID" value="TraesKAR7B01G0028580"/>
</dbReference>
<dbReference type="Gramene" id="TraesCAD_scaffold_027788_01G000100.1">
    <property type="protein sequence ID" value="TraesCAD_scaffold_027788_01G000100.1"/>
    <property type="gene ID" value="TraesCAD_scaffold_027788_01G000100"/>
</dbReference>
<organism evidence="2">
    <name type="scientific">Triticum aestivum</name>
    <name type="common">Wheat</name>
    <dbReference type="NCBI Taxonomy" id="4565"/>
    <lineage>
        <taxon>Eukaryota</taxon>
        <taxon>Viridiplantae</taxon>
        <taxon>Streptophyta</taxon>
        <taxon>Embryophyta</taxon>
        <taxon>Tracheophyta</taxon>
        <taxon>Spermatophyta</taxon>
        <taxon>Magnoliopsida</taxon>
        <taxon>Liliopsida</taxon>
        <taxon>Poales</taxon>
        <taxon>Poaceae</taxon>
        <taxon>BOP clade</taxon>
        <taxon>Pooideae</taxon>
        <taxon>Triticodae</taxon>
        <taxon>Triticeae</taxon>
        <taxon>Triticinae</taxon>
        <taxon>Triticum</taxon>
    </lineage>
</organism>
<reference evidence="2" key="1">
    <citation type="submission" date="2018-08" db="EMBL/GenBank/DDBJ databases">
        <authorList>
            <person name="Rossello M."/>
        </authorList>
    </citation>
    <scope>NUCLEOTIDE SEQUENCE [LARGE SCALE GENOMIC DNA]</scope>
    <source>
        <strain evidence="2">cv. Chinese Spring</strain>
    </source>
</reference>
<dbReference type="Gramene" id="TraesPARA_EIv1.0_2375770.1">
    <property type="protein sequence ID" value="TraesPARA_EIv1.0_2375770.1.CDS1"/>
    <property type="gene ID" value="TraesPARA_EIv1.0_2375770"/>
</dbReference>
<dbReference type="Gramene" id="TraesCS7B02G062900.1">
    <property type="protein sequence ID" value="TraesCS7B02G062900.1.cds1"/>
    <property type="gene ID" value="TraesCS7B02G062900"/>
</dbReference>
<dbReference type="Gramene" id="TraesLDM7B03G04059990.1">
    <property type="protein sequence ID" value="TraesLDM7B03G04059990.1.CDS1"/>
    <property type="gene ID" value="TraesLDM7B03G04059990"/>
</dbReference>
<keyword evidence="3" id="KW-1185">Reference proteome</keyword>
<dbReference type="Gramene" id="TraesSTA7B03G04052310.1">
    <property type="protein sequence ID" value="TraesSTA7B03G04052310.1.CDS1"/>
    <property type="gene ID" value="TraesSTA7B03G04052310"/>
</dbReference>
<dbReference type="Pfam" id="PF02458">
    <property type="entry name" value="Transferase"/>
    <property type="match status" value="1"/>
</dbReference>
<accession>A0A3B6SD24</accession>
<evidence type="ECO:0000313" key="3">
    <source>
        <dbReference type="Proteomes" id="UP000019116"/>
    </source>
</evidence>
<evidence type="ECO:0000313" key="2">
    <source>
        <dbReference type="EnsemblPlants" id="TraesCS7B02G062900.1.cds1"/>
    </source>
</evidence>
<proteinExistence type="inferred from homology"/>
<evidence type="ECO:0000256" key="1">
    <source>
        <dbReference type="ARBA" id="ARBA00009861"/>
    </source>
</evidence>
<reference evidence="2" key="2">
    <citation type="submission" date="2018-10" db="UniProtKB">
        <authorList>
            <consortium name="EnsemblPlants"/>
        </authorList>
    </citation>
    <scope>IDENTIFICATION</scope>
</reference>
<dbReference type="PANTHER" id="PTHR31147">
    <property type="entry name" value="ACYL TRANSFERASE 4"/>
    <property type="match status" value="1"/>
</dbReference>
<gene>
    <name evidence="2" type="primary">LOC123172080</name>
</gene>
<dbReference type="PANTHER" id="PTHR31147:SF55">
    <property type="entry name" value="HXXXD-TYPE ACYL-TRANSFERASE FAMILY PROTEIN"/>
    <property type="match status" value="1"/>
</dbReference>
<dbReference type="InterPro" id="IPR050898">
    <property type="entry name" value="Plant_acyltransferase"/>
</dbReference>
<dbReference type="AlphaFoldDB" id="A0A3B6SD24"/>
<dbReference type="Proteomes" id="UP000019116">
    <property type="component" value="Chromosome 7B"/>
</dbReference>